<name>A0A812QNB5_9DINO</name>
<proteinExistence type="predicted"/>
<dbReference type="AlphaFoldDB" id="A0A812QNB5"/>
<keyword evidence="3" id="KW-1185">Reference proteome</keyword>
<sequence length="259" mass="26528">MMYTAQTPAVILPTGGSFTASPANAYYHPGAVSTMTSPLYSQPYMQPYAPVPAPILPQPTGYMYSYDLTPQAGAMSYVPSGLPSATSSFSTGTHGVSQPVRASSFHTYPASVGPVAATTSLNGSFVAPPGPAATGSYVPPVVDAGTGSFVPPVATSSSFTYPTYPGTYPGLPTVGSFVVNTPGPGPVGLAKLSAPRPFKFYVEPPEKRAQPAEGSHPATGAHKASEDLRPPVLASSSAHHAHHKATKKGKKSSSLLSCC</sequence>
<evidence type="ECO:0000313" key="2">
    <source>
        <dbReference type="EMBL" id="CAE7395690.1"/>
    </source>
</evidence>
<feature type="compositionally biased region" description="Basic residues" evidence="1">
    <location>
        <begin position="239"/>
        <end position="251"/>
    </location>
</feature>
<protein>
    <submittedName>
        <fullName evidence="2">Slc22a1 protein</fullName>
    </submittedName>
</protein>
<dbReference type="Proteomes" id="UP000604046">
    <property type="component" value="Unassembled WGS sequence"/>
</dbReference>
<dbReference type="EMBL" id="CAJNDS010002257">
    <property type="protein sequence ID" value="CAE7395690.1"/>
    <property type="molecule type" value="Genomic_DNA"/>
</dbReference>
<dbReference type="OrthoDB" id="10413590at2759"/>
<organism evidence="2 3">
    <name type="scientific">Symbiodinium natans</name>
    <dbReference type="NCBI Taxonomy" id="878477"/>
    <lineage>
        <taxon>Eukaryota</taxon>
        <taxon>Sar</taxon>
        <taxon>Alveolata</taxon>
        <taxon>Dinophyceae</taxon>
        <taxon>Suessiales</taxon>
        <taxon>Symbiodiniaceae</taxon>
        <taxon>Symbiodinium</taxon>
    </lineage>
</organism>
<feature type="region of interest" description="Disordered" evidence="1">
    <location>
        <begin position="205"/>
        <end position="259"/>
    </location>
</feature>
<gene>
    <name evidence="2" type="primary">Slc22a1</name>
    <name evidence="2" type="ORF">SNAT2548_LOCUS21550</name>
</gene>
<comment type="caution">
    <text evidence="2">The sequence shown here is derived from an EMBL/GenBank/DDBJ whole genome shotgun (WGS) entry which is preliminary data.</text>
</comment>
<evidence type="ECO:0000256" key="1">
    <source>
        <dbReference type="SAM" id="MobiDB-lite"/>
    </source>
</evidence>
<evidence type="ECO:0000313" key="3">
    <source>
        <dbReference type="Proteomes" id="UP000604046"/>
    </source>
</evidence>
<accession>A0A812QNB5</accession>
<reference evidence="2" key="1">
    <citation type="submission" date="2021-02" db="EMBL/GenBank/DDBJ databases">
        <authorList>
            <person name="Dougan E. K."/>
            <person name="Rhodes N."/>
            <person name="Thang M."/>
            <person name="Chan C."/>
        </authorList>
    </citation>
    <scope>NUCLEOTIDE SEQUENCE</scope>
</reference>